<dbReference type="InterPro" id="IPR032781">
    <property type="entry name" value="ABC_tran_Xtn"/>
</dbReference>
<dbReference type="Gene3D" id="3.40.50.300">
    <property type="entry name" value="P-loop containing nucleotide triphosphate hydrolases"/>
    <property type="match status" value="2"/>
</dbReference>
<keyword evidence="3 6" id="KW-0067">ATP-binding</keyword>
<dbReference type="NCBIfam" id="NF000355">
    <property type="entry name" value="ribo_prot_ABC_F"/>
    <property type="match status" value="1"/>
</dbReference>
<gene>
    <name evidence="6" type="ORF">FYJ33_04265</name>
</gene>
<dbReference type="EMBL" id="VULX01000003">
    <property type="protein sequence ID" value="MSR90649.1"/>
    <property type="molecule type" value="Genomic_DNA"/>
</dbReference>
<feature type="domain" description="ABC transporter" evidence="5">
    <location>
        <begin position="4"/>
        <end position="263"/>
    </location>
</feature>
<keyword evidence="7" id="KW-1185">Reference proteome</keyword>
<dbReference type="PANTHER" id="PTHR42855:SF2">
    <property type="entry name" value="DRUG RESISTANCE ABC TRANSPORTER,ATP-BINDING PROTEIN"/>
    <property type="match status" value="1"/>
</dbReference>
<dbReference type="AlphaFoldDB" id="A0A7X2MX14"/>
<dbReference type="Proteomes" id="UP000460287">
    <property type="component" value="Unassembled WGS sequence"/>
</dbReference>
<protein>
    <submittedName>
        <fullName evidence="6">ABC-F family ATP-binding cassette domain-containing protein</fullName>
    </submittedName>
</protein>
<dbReference type="PROSITE" id="PS00211">
    <property type="entry name" value="ABC_TRANSPORTER_1"/>
    <property type="match status" value="1"/>
</dbReference>
<feature type="region of interest" description="Disordered" evidence="4">
    <location>
        <begin position="545"/>
        <end position="565"/>
    </location>
</feature>
<evidence type="ECO:0000256" key="4">
    <source>
        <dbReference type="SAM" id="MobiDB-lite"/>
    </source>
</evidence>
<dbReference type="SUPFAM" id="SSF52540">
    <property type="entry name" value="P-loop containing nucleoside triphosphate hydrolases"/>
    <property type="match status" value="2"/>
</dbReference>
<accession>A0A7X2MX14</accession>
<dbReference type="Pfam" id="PF16326">
    <property type="entry name" value="ABC_tran_CTD"/>
    <property type="match status" value="1"/>
</dbReference>
<dbReference type="GO" id="GO:0003677">
    <property type="term" value="F:DNA binding"/>
    <property type="evidence" value="ECO:0007669"/>
    <property type="project" value="InterPro"/>
</dbReference>
<keyword evidence="2" id="KW-0547">Nucleotide-binding</keyword>
<evidence type="ECO:0000256" key="3">
    <source>
        <dbReference type="ARBA" id="ARBA00022840"/>
    </source>
</evidence>
<dbReference type="FunFam" id="3.40.50.300:FF:000011">
    <property type="entry name" value="Putative ABC transporter ATP-binding component"/>
    <property type="match status" value="1"/>
</dbReference>
<dbReference type="GO" id="GO:0016887">
    <property type="term" value="F:ATP hydrolysis activity"/>
    <property type="evidence" value="ECO:0007669"/>
    <property type="project" value="InterPro"/>
</dbReference>
<dbReference type="PROSITE" id="PS50893">
    <property type="entry name" value="ABC_TRANSPORTER_2"/>
    <property type="match status" value="2"/>
</dbReference>
<dbReference type="InterPro" id="IPR027417">
    <property type="entry name" value="P-loop_NTPase"/>
</dbReference>
<keyword evidence="1" id="KW-0677">Repeat</keyword>
<feature type="domain" description="ABC transporter" evidence="5">
    <location>
        <begin position="333"/>
        <end position="546"/>
    </location>
</feature>
<evidence type="ECO:0000313" key="7">
    <source>
        <dbReference type="Proteomes" id="UP000460287"/>
    </source>
</evidence>
<organism evidence="6 7">
    <name type="scientific">Inconstantimicrobium porci</name>
    <dbReference type="NCBI Taxonomy" id="2652291"/>
    <lineage>
        <taxon>Bacteria</taxon>
        <taxon>Bacillati</taxon>
        <taxon>Bacillota</taxon>
        <taxon>Clostridia</taxon>
        <taxon>Eubacteriales</taxon>
        <taxon>Clostridiaceae</taxon>
        <taxon>Inconstantimicrobium</taxon>
    </lineage>
</organism>
<dbReference type="InterPro" id="IPR037118">
    <property type="entry name" value="Val-tRNA_synth_C_sf"/>
</dbReference>
<dbReference type="Gene3D" id="1.10.287.380">
    <property type="entry name" value="Valyl-tRNA synthetase, C-terminal domain"/>
    <property type="match status" value="1"/>
</dbReference>
<evidence type="ECO:0000256" key="1">
    <source>
        <dbReference type="ARBA" id="ARBA00022737"/>
    </source>
</evidence>
<evidence type="ECO:0000256" key="2">
    <source>
        <dbReference type="ARBA" id="ARBA00022741"/>
    </source>
</evidence>
<dbReference type="InterPro" id="IPR032524">
    <property type="entry name" value="ABC_tran_C"/>
</dbReference>
<dbReference type="PANTHER" id="PTHR42855">
    <property type="entry name" value="ABC TRANSPORTER ATP-BINDING SUBUNIT"/>
    <property type="match status" value="1"/>
</dbReference>
<dbReference type="CDD" id="cd03221">
    <property type="entry name" value="ABCF_EF-3"/>
    <property type="match status" value="2"/>
</dbReference>
<evidence type="ECO:0000259" key="5">
    <source>
        <dbReference type="PROSITE" id="PS50893"/>
    </source>
</evidence>
<dbReference type="InterPro" id="IPR003439">
    <property type="entry name" value="ABC_transporter-like_ATP-bd"/>
</dbReference>
<evidence type="ECO:0000313" key="6">
    <source>
        <dbReference type="EMBL" id="MSR90649.1"/>
    </source>
</evidence>
<proteinExistence type="predicted"/>
<dbReference type="Pfam" id="PF12848">
    <property type="entry name" value="ABC_tran_Xtn"/>
    <property type="match status" value="1"/>
</dbReference>
<comment type="caution">
    <text evidence="6">The sequence shown here is derived from an EMBL/GenBank/DDBJ whole genome shotgun (WGS) entry which is preliminary data.</text>
</comment>
<dbReference type="GO" id="GO:0005524">
    <property type="term" value="F:ATP binding"/>
    <property type="evidence" value="ECO:0007669"/>
    <property type="project" value="UniProtKB-KW"/>
</dbReference>
<dbReference type="InterPro" id="IPR051309">
    <property type="entry name" value="ABCF_ATPase"/>
</dbReference>
<dbReference type="Pfam" id="PF00005">
    <property type="entry name" value="ABC_tran"/>
    <property type="match status" value="2"/>
</dbReference>
<name>A0A7X2MX14_9CLOT</name>
<dbReference type="FunFam" id="3.40.50.300:FF:000309">
    <property type="entry name" value="ABC transporter ATP-binding protein"/>
    <property type="match status" value="1"/>
</dbReference>
<sequence length="644" mass="74119">MIILSCKDLCKSYGIDEILKNITFSINEGDKVGIIGANGEGKSTLFKIISKEISYDSGEIFIDKNKSIGYLSQHLNLDSCRNIYDEMLSVFQNLIDLENKIISLEKKLNEPYDENNSTYHNKLINDYTLAQELYEKRGGYTYKAEISKVIKGLGFTENDYDKIISTLSGGQKTRVALCKLLLVKPDIIMLDEPTNHLDLEAIEWLEEYLKSYKGTVITISHDRYFLDSVTTSTFELRGGKIYHYNASYTKFLELREKDIEAQIKAYNIQQAEIKRQEAIIEKFRSFNREKSIRAAESREKALDKIERLESPIVHTSSTKIKFETQVKSGNDVLHVENLSKSFGDKLLFKNLNMDIKRGEKIALIGENGRGKTTLFKILMDKLPADEGAKVIGRNVNIGYYDQEQSDLNLENTIIDEVWNDYPNLTTTDIRTVLASFLFKGDDVFKKISTLSGGERCRINLLKLMLSKSNFLLLDEPTNHLDILSREALEDAILSYDGTLLIISHDRYFLNKVIEKIYELNEDGIKTYLGNYSYYIDKKNNPTRFDSLNDKETSGKTKTQIKVEKKKKRESEKELKKLKMRFRDVEKLIAQKEEALEELNNKLCLEEVYSNPSEAEKVNKEITATNAEIEELYSEWETLEAKLSE</sequence>
<dbReference type="InterPro" id="IPR017871">
    <property type="entry name" value="ABC_transporter-like_CS"/>
</dbReference>
<reference evidence="6 7" key="1">
    <citation type="submission" date="2019-08" db="EMBL/GenBank/DDBJ databases">
        <title>In-depth cultivation of the pig gut microbiome towards novel bacterial diversity and tailored functional studies.</title>
        <authorList>
            <person name="Wylensek D."/>
            <person name="Hitch T.C.A."/>
            <person name="Clavel T."/>
        </authorList>
    </citation>
    <scope>NUCLEOTIDE SEQUENCE [LARGE SCALE GENOMIC DNA]</scope>
    <source>
        <strain evidence="6 7">WCA-383-APC-5B</strain>
    </source>
</reference>
<dbReference type="SMART" id="SM00382">
    <property type="entry name" value="AAA"/>
    <property type="match status" value="2"/>
</dbReference>
<dbReference type="RefSeq" id="WP_154530529.1">
    <property type="nucleotide sequence ID" value="NZ_JAQXTV010000001.1"/>
</dbReference>
<dbReference type="InterPro" id="IPR003593">
    <property type="entry name" value="AAA+_ATPase"/>
</dbReference>